<evidence type="ECO:0000313" key="15">
    <source>
        <dbReference type="Proteomes" id="UP000319555"/>
    </source>
</evidence>
<evidence type="ECO:0000259" key="13">
    <source>
        <dbReference type="PROSITE" id="PS51918"/>
    </source>
</evidence>
<dbReference type="NCBIfam" id="TIGR02666">
    <property type="entry name" value="moaA"/>
    <property type="match status" value="1"/>
</dbReference>
<dbReference type="InterPro" id="IPR006638">
    <property type="entry name" value="Elp3/MiaA/NifB-like_rSAM"/>
</dbReference>
<keyword evidence="3 12" id="KW-0949">S-adenosyl-L-methionine</keyword>
<keyword evidence="5 12" id="KW-0547">Nucleotide-binding</keyword>
<feature type="binding site" evidence="12">
    <location>
        <position position="275"/>
    </location>
    <ligand>
        <name>[4Fe-4S] cluster</name>
        <dbReference type="ChEBI" id="CHEBI:49883"/>
        <label>2</label>
        <note>4Fe-4S-substrate</note>
    </ligand>
</feature>
<evidence type="ECO:0000256" key="1">
    <source>
        <dbReference type="ARBA" id="ARBA00012167"/>
    </source>
</evidence>
<evidence type="ECO:0000256" key="5">
    <source>
        <dbReference type="ARBA" id="ARBA00022741"/>
    </source>
</evidence>
<evidence type="ECO:0000313" key="14">
    <source>
        <dbReference type="EMBL" id="SMO50499.1"/>
    </source>
</evidence>
<dbReference type="PROSITE" id="PS01305">
    <property type="entry name" value="MOAA_NIFB_PQQE"/>
    <property type="match status" value="1"/>
</dbReference>
<evidence type="ECO:0000256" key="4">
    <source>
        <dbReference type="ARBA" id="ARBA00022723"/>
    </source>
</evidence>
<dbReference type="PANTHER" id="PTHR22960">
    <property type="entry name" value="MOLYBDOPTERIN COFACTOR SYNTHESIS PROTEIN A"/>
    <property type="match status" value="1"/>
</dbReference>
<feature type="binding site" evidence="12">
    <location>
        <position position="160"/>
    </location>
    <ligand>
        <name>GTP</name>
        <dbReference type="ChEBI" id="CHEBI:37565"/>
    </ligand>
</feature>
<feature type="binding site" evidence="12">
    <location>
        <position position="31"/>
    </location>
    <ligand>
        <name>[4Fe-4S] cluster</name>
        <dbReference type="ChEBI" id="CHEBI:49883"/>
        <label>1</label>
        <note>4Fe-4S-S-AdoMet</note>
    </ligand>
</feature>
<dbReference type="PROSITE" id="PS51918">
    <property type="entry name" value="RADICAL_SAM"/>
    <property type="match status" value="1"/>
</dbReference>
<dbReference type="Pfam" id="PF04055">
    <property type="entry name" value="Radical_SAM"/>
    <property type="match status" value="1"/>
</dbReference>
<dbReference type="OrthoDB" id="9763993at2"/>
<dbReference type="SFLD" id="SFLDG01383">
    <property type="entry name" value="cyclic_pyranopterin_phosphate"/>
    <property type="match status" value="1"/>
</dbReference>
<comment type="pathway">
    <text evidence="12">Cofactor biosynthesis; molybdopterin biosynthesis.</text>
</comment>
<dbReference type="InterPro" id="IPR013785">
    <property type="entry name" value="Aldolase_TIM"/>
</dbReference>
<keyword evidence="7 12" id="KW-0411">Iron-sulfur</keyword>
<dbReference type="SFLD" id="SFLDS00029">
    <property type="entry name" value="Radical_SAM"/>
    <property type="match status" value="1"/>
</dbReference>
<evidence type="ECO:0000256" key="7">
    <source>
        <dbReference type="ARBA" id="ARBA00023014"/>
    </source>
</evidence>
<keyword evidence="4 12" id="KW-0479">Metal-binding</keyword>
<keyword evidence="6 12" id="KW-0408">Iron</keyword>
<comment type="similarity">
    <text evidence="12">Belongs to the radical SAM superfamily. MoaA family.</text>
</comment>
<dbReference type="EMBL" id="FXTE01000001">
    <property type="protein sequence ID" value="SMO50499.1"/>
    <property type="molecule type" value="Genomic_DNA"/>
</dbReference>
<dbReference type="CDD" id="cd01335">
    <property type="entry name" value="Radical_SAM"/>
    <property type="match status" value="1"/>
</dbReference>
<dbReference type="Proteomes" id="UP000319555">
    <property type="component" value="Unassembled WGS sequence"/>
</dbReference>
<feature type="binding site" evidence="12">
    <location>
        <position position="30"/>
    </location>
    <ligand>
        <name>S-adenosyl-L-methionine</name>
        <dbReference type="ChEBI" id="CHEBI:59789"/>
    </ligand>
</feature>
<dbReference type="PANTHER" id="PTHR22960:SF0">
    <property type="entry name" value="MOLYBDENUM COFACTOR BIOSYNTHESIS PROTEIN 1"/>
    <property type="match status" value="1"/>
</dbReference>
<gene>
    <name evidence="12" type="primary">moaA</name>
    <name evidence="14" type="ORF">SAMN06265380_1011189</name>
</gene>
<dbReference type="FunFam" id="3.20.20.70:FF:000057">
    <property type="entry name" value="GTP 3',8-cyclase"/>
    <property type="match status" value="1"/>
</dbReference>
<dbReference type="GO" id="GO:0006777">
    <property type="term" value="P:Mo-molybdopterin cofactor biosynthetic process"/>
    <property type="evidence" value="ECO:0007669"/>
    <property type="project" value="UniProtKB-UniRule"/>
</dbReference>
<dbReference type="SUPFAM" id="SSF102114">
    <property type="entry name" value="Radical SAM enzymes"/>
    <property type="match status" value="1"/>
</dbReference>
<keyword evidence="15" id="KW-1185">Reference proteome</keyword>
<feature type="binding site" evidence="12">
    <location>
        <position position="28"/>
    </location>
    <ligand>
        <name>[4Fe-4S] cluster</name>
        <dbReference type="ChEBI" id="CHEBI:49883"/>
        <label>1</label>
        <note>4Fe-4S-S-AdoMet</note>
    </ligand>
</feature>
<dbReference type="Pfam" id="PF06463">
    <property type="entry name" value="Mob_synth_C"/>
    <property type="match status" value="1"/>
</dbReference>
<dbReference type="InterPro" id="IPR007197">
    <property type="entry name" value="rSAM"/>
</dbReference>
<evidence type="ECO:0000256" key="10">
    <source>
        <dbReference type="ARBA" id="ARBA00023239"/>
    </source>
</evidence>
<keyword evidence="9 12" id="KW-0501">Molybdenum cofactor biosynthesis</keyword>
<keyword evidence="10 12" id="KW-0456">Lyase</keyword>
<keyword evidence="2 12" id="KW-0004">4Fe-4S</keyword>
<evidence type="ECO:0000256" key="12">
    <source>
        <dbReference type="HAMAP-Rule" id="MF_01225"/>
    </source>
</evidence>
<protein>
    <recommendedName>
        <fullName evidence="1 12">GTP 3',8-cyclase</fullName>
        <ecNumber evidence="1 12">4.1.99.22</ecNumber>
    </recommendedName>
    <alternativeName>
        <fullName evidence="12">Molybdenum cofactor biosynthesis protein A</fullName>
    </alternativeName>
</protein>
<dbReference type="InterPro" id="IPR058240">
    <property type="entry name" value="rSAM_sf"/>
</dbReference>
<evidence type="ECO:0000256" key="2">
    <source>
        <dbReference type="ARBA" id="ARBA00022485"/>
    </source>
</evidence>
<dbReference type="GO" id="GO:0061798">
    <property type="term" value="F:GTP 3',8'-cyclase activity"/>
    <property type="evidence" value="ECO:0007669"/>
    <property type="project" value="UniProtKB-UniRule"/>
</dbReference>
<feature type="binding site" evidence="12">
    <location>
        <position position="100"/>
    </location>
    <ligand>
        <name>GTP</name>
        <dbReference type="ChEBI" id="CHEBI:37565"/>
    </ligand>
</feature>
<dbReference type="UniPathway" id="UPA00344"/>
<dbReference type="RefSeq" id="WP_142634932.1">
    <property type="nucleotide sequence ID" value="NZ_CANMDC010000007.1"/>
</dbReference>
<evidence type="ECO:0000256" key="8">
    <source>
        <dbReference type="ARBA" id="ARBA00023134"/>
    </source>
</evidence>
<sequence>MTAPLIDPFARAITYLRVSVTDRCDFRCVYCMSEDMKFLPKKDLLTLEELDRMCTTFVKMGVEKLRITGGEPLVRRNIMSFFNAMTRHLDSGALKELTLTTNGSQLHRFADDLYAAGVRRVNVSLDTLDDEKFSQITRWGRLKQVLNGIDTAQKAGLRVKINAVALKGFNEAELPTITQWCAERDMDLTWIEVMPMGDIGNENRLDQYWSLKDVRKEYESHYTVSDLAERTGGPARYARLEETGQKIGFITPLSHNFCESCNRVRLTCTGELYMCLGQEDMADLRAPLRDHLDTEAPLEQAIRAAINLKPKGHDFDYSRQAVDGKMSRHMSHTGG</sequence>
<dbReference type="Gene3D" id="3.20.20.70">
    <property type="entry name" value="Aldolase class I"/>
    <property type="match status" value="1"/>
</dbReference>
<dbReference type="InterPro" id="IPR013483">
    <property type="entry name" value="MoaA"/>
</dbReference>
<reference evidence="14 15" key="1">
    <citation type="submission" date="2017-05" db="EMBL/GenBank/DDBJ databases">
        <authorList>
            <person name="Varghese N."/>
            <person name="Submissions S."/>
        </authorList>
    </citation>
    <scope>NUCLEOTIDE SEQUENCE [LARGE SCALE GENOMIC DNA]</scope>
    <source>
        <strain evidence="14 15">DSM 28009</strain>
    </source>
</reference>
<evidence type="ECO:0000256" key="6">
    <source>
        <dbReference type="ARBA" id="ARBA00023004"/>
    </source>
</evidence>
<feature type="binding site" evidence="12">
    <location>
        <position position="70"/>
    </location>
    <ligand>
        <name>S-adenosyl-L-methionine</name>
        <dbReference type="ChEBI" id="CHEBI:59789"/>
    </ligand>
</feature>
<organism evidence="14 15">
    <name type="scientific">Ruegeria faecimaris</name>
    <dbReference type="NCBI Taxonomy" id="686389"/>
    <lineage>
        <taxon>Bacteria</taxon>
        <taxon>Pseudomonadati</taxon>
        <taxon>Pseudomonadota</taxon>
        <taxon>Alphaproteobacteria</taxon>
        <taxon>Rhodobacterales</taxon>
        <taxon>Roseobacteraceae</taxon>
        <taxon>Ruegeria</taxon>
    </lineage>
</organism>
<feature type="domain" description="Radical SAM core" evidence="13">
    <location>
        <begin position="8"/>
        <end position="230"/>
    </location>
</feature>
<dbReference type="HAMAP" id="MF_01225_B">
    <property type="entry name" value="MoaA_B"/>
    <property type="match status" value="1"/>
</dbReference>
<feature type="binding site" evidence="12">
    <location>
        <position position="124"/>
    </location>
    <ligand>
        <name>S-adenosyl-L-methionine</name>
        <dbReference type="ChEBI" id="CHEBI:59789"/>
    </ligand>
</feature>
<dbReference type="SMART" id="SM00729">
    <property type="entry name" value="Elp3"/>
    <property type="match status" value="1"/>
</dbReference>
<dbReference type="SFLD" id="SFLDG01067">
    <property type="entry name" value="SPASM/twitch_domain_containing"/>
    <property type="match status" value="1"/>
</dbReference>
<dbReference type="GO" id="GO:1904047">
    <property type="term" value="F:S-adenosyl-L-methionine binding"/>
    <property type="evidence" value="ECO:0007669"/>
    <property type="project" value="UniProtKB-UniRule"/>
</dbReference>
<comment type="catalytic activity">
    <reaction evidence="11 12">
        <text>GTP + AH2 + S-adenosyl-L-methionine = (8S)-3',8-cyclo-7,8-dihydroguanosine 5'-triphosphate + 5'-deoxyadenosine + L-methionine + A + H(+)</text>
        <dbReference type="Rhea" id="RHEA:49576"/>
        <dbReference type="ChEBI" id="CHEBI:13193"/>
        <dbReference type="ChEBI" id="CHEBI:15378"/>
        <dbReference type="ChEBI" id="CHEBI:17319"/>
        <dbReference type="ChEBI" id="CHEBI:17499"/>
        <dbReference type="ChEBI" id="CHEBI:37565"/>
        <dbReference type="ChEBI" id="CHEBI:57844"/>
        <dbReference type="ChEBI" id="CHEBI:59789"/>
        <dbReference type="ChEBI" id="CHEBI:131766"/>
        <dbReference type="EC" id="4.1.99.22"/>
    </reaction>
</comment>
<name>A0A521BTL5_9RHOB</name>
<proteinExistence type="inferred from homology"/>
<comment type="subunit">
    <text evidence="12">Monomer and homodimer.</text>
</comment>
<dbReference type="CDD" id="cd21117">
    <property type="entry name" value="Twitch_MoaA"/>
    <property type="match status" value="1"/>
</dbReference>
<dbReference type="AlphaFoldDB" id="A0A521BTL5"/>
<dbReference type="SFLD" id="SFLDG01386">
    <property type="entry name" value="main_SPASM_domain-containing"/>
    <property type="match status" value="1"/>
</dbReference>
<accession>A0A521BTL5</accession>
<feature type="binding site" evidence="12">
    <location>
        <position position="258"/>
    </location>
    <ligand>
        <name>[4Fe-4S] cluster</name>
        <dbReference type="ChEBI" id="CHEBI:49883"/>
        <label>2</label>
        <note>4Fe-4S-substrate</note>
    </ligand>
</feature>
<dbReference type="InterPro" id="IPR050105">
    <property type="entry name" value="MoCo_biosynth_MoaA/MoaC"/>
</dbReference>
<feature type="binding site" evidence="12">
    <location>
        <position position="261"/>
    </location>
    <ligand>
        <name>[4Fe-4S] cluster</name>
        <dbReference type="ChEBI" id="CHEBI:49883"/>
        <label>2</label>
        <note>4Fe-4S-substrate</note>
    </ligand>
</feature>
<comment type="function">
    <text evidence="12">Catalyzes the cyclization of GTP to (8S)-3',8-cyclo-7,8-dihydroguanosine 5'-triphosphate.</text>
</comment>
<dbReference type="GO" id="GO:0005525">
    <property type="term" value="F:GTP binding"/>
    <property type="evidence" value="ECO:0007669"/>
    <property type="project" value="UniProtKB-UniRule"/>
</dbReference>
<feature type="binding site" evidence="12">
    <location>
        <position position="17"/>
    </location>
    <ligand>
        <name>GTP</name>
        <dbReference type="ChEBI" id="CHEBI:37565"/>
    </ligand>
</feature>
<keyword evidence="8 12" id="KW-0342">GTP-binding</keyword>
<dbReference type="GO" id="GO:0051539">
    <property type="term" value="F:4 iron, 4 sulfur cluster binding"/>
    <property type="evidence" value="ECO:0007669"/>
    <property type="project" value="UniProtKB-UniRule"/>
</dbReference>
<feature type="binding site" evidence="12">
    <location>
        <position position="24"/>
    </location>
    <ligand>
        <name>[4Fe-4S] cluster</name>
        <dbReference type="ChEBI" id="CHEBI:49883"/>
        <label>1</label>
        <note>4Fe-4S-S-AdoMet</note>
    </ligand>
</feature>
<dbReference type="EC" id="4.1.99.22" evidence="1 12"/>
<feature type="binding site" evidence="12">
    <location>
        <begin position="263"/>
        <end position="265"/>
    </location>
    <ligand>
        <name>GTP</name>
        <dbReference type="ChEBI" id="CHEBI:37565"/>
    </ligand>
</feature>
<dbReference type="InterPro" id="IPR000385">
    <property type="entry name" value="MoaA_NifB_PqqE_Fe-S-bd_CS"/>
</dbReference>
<feature type="binding site" evidence="12">
    <location>
        <position position="66"/>
    </location>
    <ligand>
        <name>GTP</name>
        <dbReference type="ChEBI" id="CHEBI:37565"/>
    </ligand>
</feature>
<evidence type="ECO:0000256" key="9">
    <source>
        <dbReference type="ARBA" id="ARBA00023150"/>
    </source>
</evidence>
<dbReference type="InterPro" id="IPR010505">
    <property type="entry name" value="MoaA_twitch"/>
</dbReference>
<evidence type="ECO:0000256" key="11">
    <source>
        <dbReference type="ARBA" id="ARBA00048697"/>
    </source>
</evidence>
<evidence type="ECO:0000256" key="3">
    <source>
        <dbReference type="ARBA" id="ARBA00022691"/>
    </source>
</evidence>
<feature type="binding site" evidence="12">
    <location>
        <position position="194"/>
    </location>
    <ligand>
        <name>S-adenosyl-L-methionine</name>
        <dbReference type="ChEBI" id="CHEBI:59789"/>
    </ligand>
</feature>
<comment type="cofactor">
    <cofactor evidence="12">
        <name>[4Fe-4S] cluster</name>
        <dbReference type="ChEBI" id="CHEBI:49883"/>
    </cofactor>
    <text evidence="12">Binds 2 [4Fe-4S] clusters. Binds 1 [4Fe-4S] cluster coordinated with 3 cysteines and an exchangeable S-adenosyl-L-methionine and 1 [4Fe-4S] cluster coordinated with 3 cysteines and the GTP-derived substrate.</text>
</comment>
<dbReference type="GO" id="GO:0061799">
    <property type="term" value="F:cyclic pyranopterin monophosphate synthase activity"/>
    <property type="evidence" value="ECO:0007669"/>
    <property type="project" value="TreeGrafter"/>
</dbReference>
<dbReference type="GO" id="GO:0046872">
    <property type="term" value="F:metal ion binding"/>
    <property type="evidence" value="ECO:0007669"/>
    <property type="project" value="UniProtKB-KW"/>
</dbReference>
<dbReference type="InterPro" id="IPR040064">
    <property type="entry name" value="MoaA-like"/>
</dbReference>